<proteinExistence type="predicted"/>
<dbReference type="AlphaFoldDB" id="A0A0A9AXL8"/>
<reference evidence="1" key="1">
    <citation type="submission" date="2014-09" db="EMBL/GenBank/DDBJ databases">
        <authorList>
            <person name="Magalhaes I.L.F."/>
            <person name="Oliveira U."/>
            <person name="Santos F.R."/>
            <person name="Vidigal T.H.D.A."/>
            <person name="Brescovit A.D."/>
            <person name="Santos A.J."/>
        </authorList>
    </citation>
    <scope>NUCLEOTIDE SEQUENCE</scope>
    <source>
        <tissue evidence="1">Shoot tissue taken approximately 20 cm above the soil surface</tissue>
    </source>
</reference>
<evidence type="ECO:0000313" key="1">
    <source>
        <dbReference type="EMBL" id="JAD53630.1"/>
    </source>
</evidence>
<accession>A0A0A9AXL8</accession>
<dbReference type="EMBL" id="GBRH01244265">
    <property type="protein sequence ID" value="JAD53630.1"/>
    <property type="molecule type" value="Transcribed_RNA"/>
</dbReference>
<sequence>MCINNRNTSTVTSCLVHLHPCYVVKIQEGPTQICRPTHACPIIIIK</sequence>
<reference evidence="1" key="2">
    <citation type="journal article" date="2015" name="Data Brief">
        <title>Shoot transcriptome of the giant reed, Arundo donax.</title>
        <authorList>
            <person name="Barrero R.A."/>
            <person name="Guerrero F.D."/>
            <person name="Moolhuijzen P."/>
            <person name="Goolsby J.A."/>
            <person name="Tidwell J."/>
            <person name="Bellgard S.E."/>
            <person name="Bellgard M.I."/>
        </authorList>
    </citation>
    <scope>NUCLEOTIDE SEQUENCE</scope>
    <source>
        <tissue evidence="1">Shoot tissue taken approximately 20 cm above the soil surface</tissue>
    </source>
</reference>
<name>A0A0A9AXL8_ARUDO</name>
<protein>
    <submittedName>
        <fullName evidence="1">Uncharacterized protein</fullName>
    </submittedName>
</protein>
<organism evidence="1">
    <name type="scientific">Arundo donax</name>
    <name type="common">Giant reed</name>
    <name type="synonym">Donax arundinaceus</name>
    <dbReference type="NCBI Taxonomy" id="35708"/>
    <lineage>
        <taxon>Eukaryota</taxon>
        <taxon>Viridiplantae</taxon>
        <taxon>Streptophyta</taxon>
        <taxon>Embryophyta</taxon>
        <taxon>Tracheophyta</taxon>
        <taxon>Spermatophyta</taxon>
        <taxon>Magnoliopsida</taxon>
        <taxon>Liliopsida</taxon>
        <taxon>Poales</taxon>
        <taxon>Poaceae</taxon>
        <taxon>PACMAD clade</taxon>
        <taxon>Arundinoideae</taxon>
        <taxon>Arundineae</taxon>
        <taxon>Arundo</taxon>
    </lineage>
</organism>